<feature type="transmembrane region" description="Helical" evidence="1">
    <location>
        <begin position="52"/>
        <end position="71"/>
    </location>
</feature>
<keyword evidence="1" id="KW-0812">Transmembrane</keyword>
<organism evidence="2 3">
    <name type="scientific">Rosa chinensis</name>
    <name type="common">China rose</name>
    <dbReference type="NCBI Taxonomy" id="74649"/>
    <lineage>
        <taxon>Eukaryota</taxon>
        <taxon>Viridiplantae</taxon>
        <taxon>Streptophyta</taxon>
        <taxon>Embryophyta</taxon>
        <taxon>Tracheophyta</taxon>
        <taxon>Spermatophyta</taxon>
        <taxon>Magnoliopsida</taxon>
        <taxon>eudicotyledons</taxon>
        <taxon>Gunneridae</taxon>
        <taxon>Pentapetalae</taxon>
        <taxon>rosids</taxon>
        <taxon>fabids</taxon>
        <taxon>Rosales</taxon>
        <taxon>Rosaceae</taxon>
        <taxon>Rosoideae</taxon>
        <taxon>Rosoideae incertae sedis</taxon>
        <taxon>Rosa</taxon>
    </lineage>
</organism>
<sequence>MAGSSSGSGSALQFPDKPFFLLWSPRRGLHPSASTLTNFHRRSWIMVWFHRIWIIFGNTSFSYGLINWILIHL</sequence>
<dbReference type="AlphaFoldDB" id="A0A2P6SHW2"/>
<keyword evidence="3" id="KW-1185">Reference proteome</keyword>
<dbReference type="Proteomes" id="UP000238479">
    <property type="component" value="Chromosome 1"/>
</dbReference>
<protein>
    <submittedName>
        <fullName evidence="2">Uncharacterized protein</fullName>
    </submittedName>
</protein>
<evidence type="ECO:0000313" key="2">
    <source>
        <dbReference type="EMBL" id="PRQ58236.1"/>
    </source>
</evidence>
<gene>
    <name evidence="2" type="ORF">RchiOBHm_Chr1g0357051</name>
</gene>
<name>A0A2P6SHW2_ROSCH</name>
<accession>A0A2P6SHW2</accession>
<evidence type="ECO:0000256" key="1">
    <source>
        <dbReference type="SAM" id="Phobius"/>
    </source>
</evidence>
<keyword evidence="1" id="KW-0472">Membrane</keyword>
<keyword evidence="1" id="KW-1133">Transmembrane helix</keyword>
<proteinExistence type="predicted"/>
<comment type="caution">
    <text evidence="2">The sequence shown here is derived from an EMBL/GenBank/DDBJ whole genome shotgun (WGS) entry which is preliminary data.</text>
</comment>
<dbReference type="EMBL" id="PDCK01000039">
    <property type="protein sequence ID" value="PRQ58236.1"/>
    <property type="molecule type" value="Genomic_DNA"/>
</dbReference>
<dbReference type="Gramene" id="PRQ58236">
    <property type="protein sequence ID" value="PRQ58236"/>
    <property type="gene ID" value="RchiOBHm_Chr1g0357051"/>
</dbReference>
<reference evidence="2 3" key="1">
    <citation type="journal article" date="2018" name="Nat. Genet.">
        <title>The Rosa genome provides new insights in the design of modern roses.</title>
        <authorList>
            <person name="Bendahmane M."/>
        </authorList>
    </citation>
    <scope>NUCLEOTIDE SEQUENCE [LARGE SCALE GENOMIC DNA]</scope>
    <source>
        <strain evidence="3">cv. Old Blush</strain>
    </source>
</reference>
<evidence type="ECO:0000313" key="3">
    <source>
        <dbReference type="Proteomes" id="UP000238479"/>
    </source>
</evidence>